<feature type="transmembrane region" description="Helical" evidence="7">
    <location>
        <begin position="97"/>
        <end position="117"/>
    </location>
</feature>
<keyword evidence="9" id="KW-1185">Reference proteome</keyword>
<dbReference type="GO" id="GO:0043190">
    <property type="term" value="C:ATP-binding cassette (ABC) transporter complex"/>
    <property type="evidence" value="ECO:0007669"/>
    <property type="project" value="InterPro"/>
</dbReference>
<feature type="transmembrane region" description="Helical" evidence="7">
    <location>
        <begin position="219"/>
        <end position="240"/>
    </location>
</feature>
<evidence type="ECO:0000256" key="2">
    <source>
        <dbReference type="ARBA" id="ARBA00008034"/>
    </source>
</evidence>
<dbReference type="AlphaFoldDB" id="A0A0S7C214"/>
<dbReference type="PATRIC" id="fig|1678841.3.peg.1336"/>
<comment type="subcellular location">
    <subcellularLocation>
        <location evidence="6">Cell membrane</location>
        <topology evidence="6">Multi-pass membrane protein</topology>
    </subcellularLocation>
    <subcellularLocation>
        <location evidence="1">Membrane</location>
        <topology evidence="1">Multi-pass membrane protein</topology>
    </subcellularLocation>
</comment>
<evidence type="ECO:0000256" key="6">
    <source>
        <dbReference type="RuleBase" id="RU003943"/>
    </source>
</evidence>
<organism evidence="8">
    <name type="scientific">Lentimicrobium saccharophilum</name>
    <dbReference type="NCBI Taxonomy" id="1678841"/>
    <lineage>
        <taxon>Bacteria</taxon>
        <taxon>Pseudomonadati</taxon>
        <taxon>Bacteroidota</taxon>
        <taxon>Bacteroidia</taxon>
        <taxon>Bacteroidales</taxon>
        <taxon>Lentimicrobiaceae</taxon>
        <taxon>Lentimicrobium</taxon>
    </lineage>
</organism>
<comment type="similarity">
    <text evidence="2 6">Belongs to the ABC-3 integral membrane protein family.</text>
</comment>
<sequence>MTESMLHLFEYEFFRNAVWAALLASVTCGIVGSYIVARRMVFISGGITHASFGGIGIAYYLGLNPVTGAAVFSVLSALGIEYVSGKTNVREDSAIGILWSLGMALGIIFVFMTPGYAPNLMSYLFGSILTVGKTDLRLMLGLSAIIALFFIRFYHIILFIAFDEEYARAHRVSVSLFKYILISLVALTIVMNIRIVGIILVISFLTIPQSTANLFTKNLRLMMIYSVIIGIIGSLSGIYTSYYLDIPSGATIIFAFIIIFGIAKAIQAARTSAGIRRQIG</sequence>
<dbReference type="EMBL" id="DF968182">
    <property type="protein sequence ID" value="GAP43032.1"/>
    <property type="molecule type" value="Genomic_DNA"/>
</dbReference>
<dbReference type="STRING" id="1678841.TBC1_111174"/>
<dbReference type="GO" id="GO:0055085">
    <property type="term" value="P:transmembrane transport"/>
    <property type="evidence" value="ECO:0007669"/>
    <property type="project" value="InterPro"/>
</dbReference>
<evidence type="ECO:0000313" key="8">
    <source>
        <dbReference type="EMBL" id="GAP43032.1"/>
    </source>
</evidence>
<dbReference type="CDD" id="cd06550">
    <property type="entry name" value="TM_ABC_iron-siderophores_like"/>
    <property type="match status" value="1"/>
</dbReference>
<dbReference type="Pfam" id="PF00950">
    <property type="entry name" value="ABC-3"/>
    <property type="match status" value="1"/>
</dbReference>
<accession>A0A0S7C214</accession>
<reference evidence="8" key="1">
    <citation type="journal article" date="2015" name="Genome Announc.">
        <title>Draft Genome Sequence of Bacteroidales Strain TBC1, a Novel Isolate from a Methanogenic Wastewater Treatment System.</title>
        <authorList>
            <person name="Tourlousse D.M."/>
            <person name="Matsuura N."/>
            <person name="Sun L."/>
            <person name="Toyonaga M."/>
            <person name="Kuroda K."/>
            <person name="Ohashi A."/>
            <person name="Cruz R."/>
            <person name="Yamaguchi T."/>
            <person name="Sekiguchi Y."/>
        </authorList>
    </citation>
    <scope>NUCLEOTIDE SEQUENCE [LARGE SCALE GENOMIC DNA]</scope>
    <source>
        <strain evidence="8">TBC1</strain>
    </source>
</reference>
<evidence type="ECO:0000256" key="1">
    <source>
        <dbReference type="ARBA" id="ARBA00004141"/>
    </source>
</evidence>
<dbReference type="Proteomes" id="UP000053091">
    <property type="component" value="Unassembled WGS sequence"/>
</dbReference>
<keyword evidence="4 7" id="KW-1133">Transmembrane helix</keyword>
<feature type="transmembrane region" description="Helical" evidence="7">
    <location>
        <begin position="17"/>
        <end position="37"/>
    </location>
</feature>
<name>A0A0S7C214_9BACT</name>
<dbReference type="InterPro" id="IPR001626">
    <property type="entry name" value="ABC_TroCD"/>
</dbReference>
<evidence type="ECO:0000313" key="9">
    <source>
        <dbReference type="Proteomes" id="UP000053091"/>
    </source>
</evidence>
<gene>
    <name evidence="8" type="ORF">TBC1_111174</name>
</gene>
<evidence type="ECO:0000256" key="5">
    <source>
        <dbReference type="ARBA" id="ARBA00023136"/>
    </source>
</evidence>
<dbReference type="InterPro" id="IPR037294">
    <property type="entry name" value="ABC_BtuC-like"/>
</dbReference>
<feature type="transmembrane region" description="Helical" evidence="7">
    <location>
        <begin position="180"/>
        <end position="207"/>
    </location>
</feature>
<dbReference type="PANTHER" id="PTHR30477">
    <property type="entry name" value="ABC-TRANSPORTER METAL-BINDING PROTEIN"/>
    <property type="match status" value="1"/>
</dbReference>
<proteinExistence type="inferred from homology"/>
<evidence type="ECO:0000256" key="4">
    <source>
        <dbReference type="ARBA" id="ARBA00022989"/>
    </source>
</evidence>
<dbReference type="SUPFAM" id="SSF81345">
    <property type="entry name" value="ABC transporter involved in vitamin B12 uptake, BtuC"/>
    <property type="match status" value="1"/>
</dbReference>
<keyword evidence="3 6" id="KW-0812">Transmembrane</keyword>
<dbReference type="PANTHER" id="PTHR30477:SF18">
    <property type="entry name" value="METAL TRANSPORT SYSTEM MEMBRANE PROTEIN CT_417-RELATED"/>
    <property type="match status" value="1"/>
</dbReference>
<keyword evidence="6" id="KW-0813">Transport</keyword>
<feature type="transmembrane region" description="Helical" evidence="7">
    <location>
        <begin position="138"/>
        <end position="160"/>
    </location>
</feature>
<feature type="transmembrane region" description="Helical" evidence="7">
    <location>
        <begin position="57"/>
        <end position="77"/>
    </location>
</feature>
<dbReference type="GO" id="GO:0010043">
    <property type="term" value="P:response to zinc ion"/>
    <property type="evidence" value="ECO:0007669"/>
    <property type="project" value="TreeGrafter"/>
</dbReference>
<evidence type="ECO:0000256" key="7">
    <source>
        <dbReference type="SAM" id="Phobius"/>
    </source>
</evidence>
<feature type="transmembrane region" description="Helical" evidence="7">
    <location>
        <begin position="246"/>
        <end position="266"/>
    </location>
</feature>
<protein>
    <submittedName>
        <fullName evidence="8">ABC-type Mn2+/Zn2+ transport system, permease component</fullName>
    </submittedName>
</protein>
<evidence type="ECO:0000256" key="3">
    <source>
        <dbReference type="ARBA" id="ARBA00022692"/>
    </source>
</evidence>
<keyword evidence="5 7" id="KW-0472">Membrane</keyword>
<dbReference type="Gene3D" id="1.10.3470.10">
    <property type="entry name" value="ABC transporter involved in vitamin B12 uptake, BtuC"/>
    <property type="match status" value="1"/>
</dbReference>